<dbReference type="RefSeq" id="WP_009635458.1">
    <property type="nucleotide sequence ID" value="NZ_CP165628.1"/>
</dbReference>
<dbReference type="InterPro" id="IPR050263">
    <property type="entry name" value="Bact_Fimbrial_Adh_Pro"/>
</dbReference>
<evidence type="ECO:0000256" key="2">
    <source>
        <dbReference type="ARBA" id="ARBA00006671"/>
    </source>
</evidence>
<feature type="signal peptide" evidence="5">
    <location>
        <begin position="1"/>
        <end position="23"/>
    </location>
</feature>
<evidence type="ECO:0000256" key="3">
    <source>
        <dbReference type="ARBA" id="ARBA00022729"/>
    </source>
</evidence>
<comment type="subcellular location">
    <subcellularLocation>
        <location evidence="1">Fimbrium</location>
    </subcellularLocation>
</comment>
<feature type="domain" description="Fimbrial-type adhesion" evidence="6">
    <location>
        <begin position="39"/>
        <end position="189"/>
    </location>
</feature>
<dbReference type="InterPro" id="IPR000259">
    <property type="entry name" value="Adhesion_dom_fimbrial"/>
</dbReference>
<proteinExistence type="inferred from homology"/>
<dbReference type="Pfam" id="PF00419">
    <property type="entry name" value="Fimbrial"/>
    <property type="match status" value="1"/>
</dbReference>
<evidence type="ECO:0000256" key="4">
    <source>
        <dbReference type="ARBA" id="ARBA00023263"/>
    </source>
</evidence>
<accession>A0AB39VMA5</accession>
<protein>
    <submittedName>
        <fullName evidence="7">Type 1 fimbrial major subunit FimA</fullName>
    </submittedName>
</protein>
<feature type="chain" id="PRO_5044312395" evidence="5">
    <location>
        <begin position="24"/>
        <end position="189"/>
    </location>
</feature>
<dbReference type="GO" id="GO:0009289">
    <property type="term" value="C:pilus"/>
    <property type="evidence" value="ECO:0007669"/>
    <property type="project" value="UniProtKB-SubCell"/>
</dbReference>
<dbReference type="InterPro" id="IPR036937">
    <property type="entry name" value="Adhesion_dom_fimbrial_sf"/>
</dbReference>
<sequence length="189" mass="19138">MKYKTIALSVVASLSLVAVCANATAGTTTTNTVNGGTVHFTGQFVNAACAVSTDTADQTINLGQYRTASITAAGQTTTNIPFNIKLVNCDTTVATAASIAFTGTPDEDNSTLFAVNAGGTNSTAASGVGIQLLDSASNDLPPDGTTYSVAKTLTDGDNTIPFTARYKSTAATVTAGQADADATFVIQYQ</sequence>
<dbReference type="PANTHER" id="PTHR33420">
    <property type="entry name" value="FIMBRIAL SUBUNIT ELFA-RELATED"/>
    <property type="match status" value="1"/>
</dbReference>
<dbReference type="InterPro" id="IPR008966">
    <property type="entry name" value="Adhesion_dom_sf"/>
</dbReference>
<dbReference type="AlphaFoldDB" id="A0AB39VMA5"/>
<gene>
    <name evidence="7" type="primary">fimA</name>
    <name evidence="7" type="ORF">AB3G37_13870</name>
</gene>
<keyword evidence="4" id="KW-0281">Fimbrium</keyword>
<dbReference type="SUPFAM" id="SSF49401">
    <property type="entry name" value="Bacterial adhesins"/>
    <property type="match status" value="1"/>
</dbReference>
<comment type="similarity">
    <text evidence="2">Belongs to the fimbrial protein family.</text>
</comment>
<evidence type="ECO:0000256" key="1">
    <source>
        <dbReference type="ARBA" id="ARBA00004561"/>
    </source>
</evidence>
<dbReference type="GO" id="GO:0043709">
    <property type="term" value="P:cell adhesion involved in single-species biofilm formation"/>
    <property type="evidence" value="ECO:0007669"/>
    <property type="project" value="TreeGrafter"/>
</dbReference>
<dbReference type="NCBIfam" id="NF011741">
    <property type="entry name" value="PRK15194.1"/>
    <property type="match status" value="1"/>
</dbReference>
<keyword evidence="3 5" id="KW-0732">Signal</keyword>
<reference evidence="7" key="1">
    <citation type="submission" date="2024-07" db="EMBL/GenBank/DDBJ databases">
        <authorList>
            <person name="Biller S.J."/>
        </authorList>
    </citation>
    <scope>NUCLEOTIDE SEQUENCE</scope>
    <source>
        <strain evidence="7">WC2420</strain>
    </source>
</reference>
<evidence type="ECO:0000256" key="5">
    <source>
        <dbReference type="SAM" id="SignalP"/>
    </source>
</evidence>
<evidence type="ECO:0000313" key="7">
    <source>
        <dbReference type="EMBL" id="XDU70673.1"/>
    </source>
</evidence>
<evidence type="ECO:0000259" key="6">
    <source>
        <dbReference type="Pfam" id="PF00419"/>
    </source>
</evidence>
<dbReference type="Gene3D" id="2.60.40.1090">
    <property type="entry name" value="Fimbrial-type adhesion domain"/>
    <property type="match status" value="1"/>
</dbReference>
<name>A0AB39VMA5_9GAMM</name>
<dbReference type="PANTHER" id="PTHR33420:SF12">
    <property type="entry name" value="FIMBRIN-LIKE PROTEIN FIMI-RELATED"/>
    <property type="match status" value="1"/>
</dbReference>
<organism evidence="7">
    <name type="scientific">Rouxiella sp. WC2420</name>
    <dbReference type="NCBI Taxonomy" id="3234145"/>
    <lineage>
        <taxon>Bacteria</taxon>
        <taxon>Pseudomonadati</taxon>
        <taxon>Pseudomonadota</taxon>
        <taxon>Gammaproteobacteria</taxon>
        <taxon>Enterobacterales</taxon>
        <taxon>Yersiniaceae</taxon>
        <taxon>Rouxiella</taxon>
    </lineage>
</organism>
<dbReference type="EMBL" id="CP165628">
    <property type="protein sequence ID" value="XDU70673.1"/>
    <property type="molecule type" value="Genomic_DNA"/>
</dbReference>